<keyword evidence="6" id="KW-1185">Reference proteome</keyword>
<dbReference type="Proteomes" id="UP001500393">
    <property type="component" value="Unassembled WGS sequence"/>
</dbReference>
<evidence type="ECO:0008006" key="7">
    <source>
        <dbReference type="Google" id="ProtNLM"/>
    </source>
</evidence>
<dbReference type="NCBIfam" id="NF033114">
    <property type="entry name" value="phos_trans_CPT"/>
    <property type="match status" value="1"/>
</dbReference>
<evidence type="ECO:0000313" key="6">
    <source>
        <dbReference type="Proteomes" id="UP001500393"/>
    </source>
</evidence>
<evidence type="ECO:0000256" key="2">
    <source>
        <dbReference type="ARBA" id="ARBA00022741"/>
    </source>
</evidence>
<evidence type="ECO:0000256" key="3">
    <source>
        <dbReference type="ARBA" id="ARBA00022777"/>
    </source>
</evidence>
<keyword evidence="3" id="KW-0418">Kinase</keyword>
<dbReference type="InterPro" id="IPR023865">
    <property type="entry name" value="Aliphatic_acid_kinase_CS"/>
</dbReference>
<accession>A0ABN2E1Y5</accession>
<keyword evidence="2" id="KW-0547">Nucleotide-binding</keyword>
<protein>
    <recommendedName>
        <fullName evidence="7">Chloramphenicol 3-O phosphotransferase</fullName>
    </recommendedName>
</protein>
<keyword evidence="4" id="KW-0067">ATP-binding</keyword>
<sequence>MSRAIKSESGTGAGYRGAMAARMIILNGGSSSGKSGIVRCLQAVLKEPWLAFGVDGFVDAMPAAMDEGIEFGPSGEVVVGPAFRKLEAAWMSGIVAMCRAGANVIIDDVFLGGSVSQSRWAKAVGDLEVVWVGVRCDAEVAAGREIARGDRVGGMAASQAVIVHEGVKYDVEVDTTRTESIDCARAIAKYVSG</sequence>
<organism evidence="5 6">
    <name type="scientific">Kribbella sancticallisti</name>
    <dbReference type="NCBI Taxonomy" id="460087"/>
    <lineage>
        <taxon>Bacteria</taxon>
        <taxon>Bacillati</taxon>
        <taxon>Actinomycetota</taxon>
        <taxon>Actinomycetes</taxon>
        <taxon>Propionibacteriales</taxon>
        <taxon>Kribbellaceae</taxon>
        <taxon>Kribbella</taxon>
    </lineage>
</organism>
<reference evidence="5 6" key="1">
    <citation type="journal article" date="2019" name="Int. J. Syst. Evol. Microbiol.">
        <title>The Global Catalogue of Microorganisms (GCM) 10K type strain sequencing project: providing services to taxonomists for standard genome sequencing and annotation.</title>
        <authorList>
            <consortium name="The Broad Institute Genomics Platform"/>
            <consortium name="The Broad Institute Genome Sequencing Center for Infectious Disease"/>
            <person name="Wu L."/>
            <person name="Ma J."/>
        </authorList>
    </citation>
    <scope>NUCLEOTIDE SEQUENCE [LARGE SCALE GENOMIC DNA]</scope>
    <source>
        <strain evidence="5 6">JCM 14969</strain>
    </source>
</reference>
<dbReference type="EMBL" id="BAAAOS010000040">
    <property type="protein sequence ID" value="GAA1593724.1"/>
    <property type="molecule type" value="Genomic_DNA"/>
</dbReference>
<evidence type="ECO:0000256" key="1">
    <source>
        <dbReference type="ARBA" id="ARBA00022679"/>
    </source>
</evidence>
<evidence type="ECO:0000313" key="5">
    <source>
        <dbReference type="EMBL" id="GAA1593724.1"/>
    </source>
</evidence>
<name>A0ABN2E1Y5_9ACTN</name>
<comment type="caution">
    <text evidence="5">The sequence shown here is derived from an EMBL/GenBank/DDBJ whole genome shotgun (WGS) entry which is preliminary data.</text>
</comment>
<dbReference type="PIRSF" id="PIRSF007531">
    <property type="entry name" value="CPT"/>
    <property type="match status" value="1"/>
</dbReference>
<dbReference type="PROSITE" id="PS01075">
    <property type="entry name" value="ACETATE_KINASE_1"/>
    <property type="match status" value="1"/>
</dbReference>
<gene>
    <name evidence="5" type="ORF">GCM10009789_54750</name>
</gene>
<keyword evidence="1" id="KW-0808">Transferase</keyword>
<dbReference type="InterPro" id="IPR012853">
    <property type="entry name" value="CPT"/>
</dbReference>
<dbReference type="InterPro" id="IPR027417">
    <property type="entry name" value="P-loop_NTPase"/>
</dbReference>
<dbReference type="SUPFAM" id="SSF52540">
    <property type="entry name" value="P-loop containing nucleoside triphosphate hydrolases"/>
    <property type="match status" value="1"/>
</dbReference>
<evidence type="ECO:0000256" key="4">
    <source>
        <dbReference type="ARBA" id="ARBA00022840"/>
    </source>
</evidence>
<dbReference type="Pfam" id="PF07931">
    <property type="entry name" value="CPT"/>
    <property type="match status" value="1"/>
</dbReference>
<dbReference type="Gene3D" id="3.40.50.300">
    <property type="entry name" value="P-loop containing nucleotide triphosphate hydrolases"/>
    <property type="match status" value="1"/>
</dbReference>
<proteinExistence type="predicted"/>